<dbReference type="EMBL" id="JAUUCC010000033">
    <property type="protein sequence ID" value="MEE2051701.1"/>
    <property type="molecule type" value="Genomic_DNA"/>
</dbReference>
<accession>A0ABU7KQY0</accession>
<proteinExistence type="predicted"/>
<evidence type="ECO:0000313" key="3">
    <source>
        <dbReference type="Proteomes" id="UP001348641"/>
    </source>
</evidence>
<name>A0ABU7KQY0_9ACTN</name>
<sequence length="273" mass="28960">MADNVNAIRAYGTDGGKCYVAPLGSALPEGLDAFGPEWWDLGAIDPAGLTEAYEEERNAKTPLGYKSPVRTDITGVTKTFTTPMWEVNPYTQALYDNVDLSALEELPGGIITYPVYRPTGQRKYMLAVDTFDGVSHERTVAAIAEVTTRAERSKNAENVTASGLTWTVYEASDGLMFNRFYLSDGMWLPVETLEVAGTATTVAVAATTQLTATATYYNGEDTDVSADATWDTSAPLIATVDADGTVTGVGAGSANITASYRGVSDTLAVTVTA</sequence>
<evidence type="ECO:0000313" key="2">
    <source>
        <dbReference type="EMBL" id="MEE2051701.1"/>
    </source>
</evidence>
<evidence type="ECO:0000259" key="1">
    <source>
        <dbReference type="SMART" id="SM00635"/>
    </source>
</evidence>
<feature type="domain" description="BIG2" evidence="1">
    <location>
        <begin position="189"/>
        <end position="270"/>
    </location>
</feature>
<dbReference type="InterPro" id="IPR003343">
    <property type="entry name" value="Big_2"/>
</dbReference>
<protein>
    <submittedName>
        <fullName evidence="2">Ig-like domain-containing protein</fullName>
    </submittedName>
</protein>
<dbReference type="SUPFAM" id="SSF49373">
    <property type="entry name" value="Invasin/intimin cell-adhesion fragments"/>
    <property type="match status" value="1"/>
</dbReference>
<dbReference type="SMART" id="SM00635">
    <property type="entry name" value="BID_2"/>
    <property type="match status" value="1"/>
</dbReference>
<gene>
    <name evidence="2" type="ORF">Q8A49_14470</name>
</gene>
<dbReference type="Proteomes" id="UP001348641">
    <property type="component" value="Unassembled WGS sequence"/>
</dbReference>
<comment type="caution">
    <text evidence="2">The sequence shown here is derived from an EMBL/GenBank/DDBJ whole genome shotgun (WGS) entry which is preliminary data.</text>
</comment>
<dbReference type="Gene3D" id="2.60.40.1080">
    <property type="match status" value="1"/>
</dbReference>
<dbReference type="Pfam" id="PF02368">
    <property type="entry name" value="Big_2"/>
    <property type="match status" value="1"/>
</dbReference>
<organism evidence="2 3">
    <name type="scientific">Nocardiopsis tropica</name>
    <dbReference type="NCBI Taxonomy" id="109330"/>
    <lineage>
        <taxon>Bacteria</taxon>
        <taxon>Bacillati</taxon>
        <taxon>Actinomycetota</taxon>
        <taxon>Actinomycetes</taxon>
        <taxon>Streptosporangiales</taxon>
        <taxon>Nocardiopsidaceae</taxon>
        <taxon>Nocardiopsis</taxon>
    </lineage>
</organism>
<reference evidence="2 3" key="1">
    <citation type="submission" date="2023-07" db="EMBL/GenBank/DDBJ databases">
        <authorList>
            <person name="Girao M."/>
            <person name="Carvalho M.F."/>
        </authorList>
    </citation>
    <scope>NUCLEOTIDE SEQUENCE [LARGE SCALE GENOMIC DNA]</scope>
    <source>
        <strain evidence="2 3">66/93</strain>
    </source>
</reference>
<dbReference type="RefSeq" id="WP_330158763.1">
    <property type="nucleotide sequence ID" value="NZ_BAAAJA010000041.1"/>
</dbReference>
<dbReference type="InterPro" id="IPR008964">
    <property type="entry name" value="Invasin/intimin_cell_adhesion"/>
</dbReference>